<dbReference type="AlphaFoldDB" id="F2U433"/>
<organism evidence="4">
    <name type="scientific">Salpingoeca rosetta (strain ATCC 50818 / BSB-021)</name>
    <dbReference type="NCBI Taxonomy" id="946362"/>
    <lineage>
        <taxon>Eukaryota</taxon>
        <taxon>Choanoflagellata</taxon>
        <taxon>Craspedida</taxon>
        <taxon>Salpingoecidae</taxon>
        <taxon>Salpingoeca</taxon>
    </lineage>
</organism>
<dbReference type="STRING" id="946362.F2U433"/>
<dbReference type="Gene3D" id="1.25.40.990">
    <property type="match status" value="1"/>
</dbReference>
<feature type="compositionally biased region" description="Low complexity" evidence="1">
    <location>
        <begin position="57"/>
        <end position="81"/>
    </location>
</feature>
<gene>
    <name evidence="3" type="ORF">PTSG_03042</name>
</gene>
<dbReference type="GO" id="GO:0005737">
    <property type="term" value="C:cytoplasm"/>
    <property type="evidence" value="ECO:0007669"/>
    <property type="project" value="TreeGrafter"/>
</dbReference>
<feature type="compositionally biased region" description="Basic residues" evidence="1">
    <location>
        <begin position="43"/>
        <end position="56"/>
    </location>
</feature>
<evidence type="ECO:0000313" key="3">
    <source>
        <dbReference type="EMBL" id="EGD82399.1"/>
    </source>
</evidence>
<feature type="non-terminal residue" evidence="3">
    <location>
        <position position="1"/>
    </location>
</feature>
<proteinExistence type="predicted"/>
<dbReference type="InterPro" id="IPR005062">
    <property type="entry name" value="SAC3/GANP/THP3_conserved"/>
</dbReference>
<reference evidence="3" key="1">
    <citation type="submission" date="2009-08" db="EMBL/GenBank/DDBJ databases">
        <title>Annotation of Salpingoeca rosetta.</title>
        <authorList>
            <consortium name="The Broad Institute Genome Sequencing Platform"/>
            <person name="Russ C."/>
            <person name="Cuomo C."/>
            <person name="Burger G."/>
            <person name="Gray M.W."/>
            <person name="Holland P.W.H."/>
            <person name="King N."/>
            <person name="Lang F.B.F."/>
            <person name="Roger A.J."/>
            <person name="Ruiz-Trillo I."/>
            <person name="Young S.K."/>
            <person name="Zeng Q."/>
            <person name="Gargeya S."/>
            <person name="Alvarado L."/>
            <person name="Berlin A."/>
            <person name="Chapman S.B."/>
            <person name="Chen Z."/>
            <person name="Freedman E."/>
            <person name="Gellesch M."/>
            <person name="Goldberg J."/>
            <person name="Griggs A."/>
            <person name="Gujja S."/>
            <person name="Heilman E."/>
            <person name="Heiman D."/>
            <person name="Howarth C."/>
            <person name="Mehta T."/>
            <person name="Neiman D."/>
            <person name="Pearson M."/>
            <person name="Roberts A."/>
            <person name="Saif S."/>
            <person name="Shea T."/>
            <person name="Shenoy N."/>
            <person name="Sisk P."/>
            <person name="Stolte C."/>
            <person name="Sykes S."/>
            <person name="White J."/>
            <person name="Yandava C."/>
            <person name="Haas B."/>
            <person name="Nusbaum C."/>
            <person name="Birren B."/>
        </authorList>
    </citation>
    <scope>NUCLEOTIDE SEQUENCE [LARGE SCALE GENOMIC DNA]</scope>
    <source>
        <strain evidence="3">ATCC 50818</strain>
    </source>
</reference>
<evidence type="ECO:0000313" key="4">
    <source>
        <dbReference type="Proteomes" id="UP000007799"/>
    </source>
</evidence>
<dbReference type="GO" id="GO:0006406">
    <property type="term" value="P:mRNA export from nucleus"/>
    <property type="evidence" value="ECO:0007669"/>
    <property type="project" value="TreeGrafter"/>
</dbReference>
<keyword evidence="4" id="KW-1185">Reference proteome</keyword>
<name>F2U433_SALR5</name>
<dbReference type="Pfam" id="PF03399">
    <property type="entry name" value="SAC3_GANP"/>
    <property type="match status" value="1"/>
</dbReference>
<evidence type="ECO:0000256" key="1">
    <source>
        <dbReference type="SAM" id="MobiDB-lite"/>
    </source>
</evidence>
<dbReference type="KEGG" id="sre:PTSG_03042"/>
<dbReference type="GO" id="GO:0070390">
    <property type="term" value="C:transcription export complex 2"/>
    <property type="evidence" value="ECO:0007669"/>
    <property type="project" value="TreeGrafter"/>
</dbReference>
<dbReference type="RefSeq" id="XP_004995635.1">
    <property type="nucleotide sequence ID" value="XM_004995578.1"/>
</dbReference>
<dbReference type="InterPro" id="IPR045107">
    <property type="entry name" value="SAC3/GANP/THP3"/>
</dbReference>
<feature type="region of interest" description="Disordered" evidence="1">
    <location>
        <begin position="1"/>
        <end position="85"/>
    </location>
</feature>
<protein>
    <recommendedName>
        <fullName evidence="2">SAC3/GANP/THP3 conserved domain-containing protein</fullName>
    </recommendedName>
</protein>
<dbReference type="GeneID" id="16076219"/>
<evidence type="ECO:0000259" key="2">
    <source>
        <dbReference type="Pfam" id="PF03399"/>
    </source>
</evidence>
<dbReference type="FunCoup" id="F2U433">
    <property type="interactions" value="122"/>
</dbReference>
<feature type="compositionally biased region" description="Gly residues" evidence="1">
    <location>
        <begin position="29"/>
        <end position="42"/>
    </location>
</feature>
<dbReference type="Proteomes" id="UP000007799">
    <property type="component" value="Unassembled WGS sequence"/>
</dbReference>
<dbReference type="OrthoDB" id="264795at2759"/>
<sequence>MFCRQRRTKRERERKEEDTGIMEDSNSGRGSGSCSGRGSNGRGGRRRGQRGRRRGRGSSQGSPQQHMPQQHAPKQPQQQPQQRRRIANRYMQQQGSWRKGEETQDTASYDVVEAVPTSAAQEEHSLAANGDGERWCMLCCHVKARCQRMCAETEVAMRMEIPDVDAFEKGRDGRADTALFVKRYLRDSVGASALDANAPTSVRPPLVLWQTMLHLQRHAISPQLQNARSAPDSRLVQWFEFVDDRLRAIRKDVRCQSAGYSLAVLSVLRDMMTFYVTAWVHLRRVKDFSMGLVDRGYLDTMSLWLQLDERRAHDMAQRSTAGTHYRCPRDSAACIEAQRELQAQEASITAPFHEYLLYRPTDSMTMAQAQSHPGKLAIALSLRDAIAARPRPVPVLVNYARAARLLAAASPIARCCLCRHIGHIRATILAVVMKAFTLTKSPSRISLDAMARLLLFALPASAPAAGDDSNDADDPPTTSAARAQLRTFLAAFGLECSDDGDAVVLDRANYKQPELDRVPWSTPVWIDAPATAA</sequence>
<dbReference type="PANTHER" id="PTHR12436:SF3">
    <property type="entry name" value="GERMINAL-CENTER ASSOCIATED NUCLEAR PROTEIN"/>
    <property type="match status" value="1"/>
</dbReference>
<dbReference type="PANTHER" id="PTHR12436">
    <property type="entry name" value="80 KDA MCM3-ASSOCIATED PROTEIN"/>
    <property type="match status" value="1"/>
</dbReference>
<dbReference type="EMBL" id="GL832961">
    <property type="protein sequence ID" value="EGD82399.1"/>
    <property type="molecule type" value="Genomic_DNA"/>
</dbReference>
<dbReference type="InParanoid" id="F2U433"/>
<accession>F2U433</accession>
<feature type="domain" description="SAC3/GANP/THP3 conserved" evidence="2">
    <location>
        <begin position="149"/>
        <end position="286"/>
    </location>
</feature>